<feature type="signal peptide" evidence="1">
    <location>
        <begin position="1"/>
        <end position="18"/>
    </location>
</feature>
<protein>
    <recommendedName>
        <fullName evidence="4">Excinuclease ABC subunit B</fullName>
    </recommendedName>
</protein>
<reference evidence="2 3" key="1">
    <citation type="submission" date="2022-10" db="EMBL/GenBank/DDBJ databases">
        <title>Defluviimonas sp. nov., isolated from ocean surface water.</title>
        <authorList>
            <person name="He W."/>
            <person name="Wang L."/>
            <person name="Zhang D.-F."/>
        </authorList>
    </citation>
    <scope>NUCLEOTIDE SEQUENCE [LARGE SCALE GENOMIC DNA]</scope>
    <source>
        <strain evidence="2 3">WL0075</strain>
    </source>
</reference>
<keyword evidence="3" id="KW-1185">Reference proteome</keyword>
<comment type="caution">
    <text evidence="2">The sequence shown here is derived from an EMBL/GenBank/DDBJ whole genome shotgun (WGS) entry which is preliminary data.</text>
</comment>
<dbReference type="PROSITE" id="PS51257">
    <property type="entry name" value="PROKAR_LIPOPROTEIN"/>
    <property type="match status" value="1"/>
</dbReference>
<feature type="chain" id="PRO_5045606355" description="Excinuclease ABC subunit B" evidence="1">
    <location>
        <begin position="19"/>
        <end position="130"/>
    </location>
</feature>
<dbReference type="RefSeq" id="WP_263719867.1">
    <property type="nucleotide sequence ID" value="NZ_JAOWLA010000001.1"/>
</dbReference>
<proteinExistence type="predicted"/>
<dbReference type="Proteomes" id="UP001652503">
    <property type="component" value="Unassembled WGS sequence"/>
</dbReference>
<accession>A0ABT2YX85</accession>
<gene>
    <name evidence="2" type="ORF">OE647_01770</name>
</gene>
<evidence type="ECO:0000313" key="3">
    <source>
        <dbReference type="Proteomes" id="UP001652503"/>
    </source>
</evidence>
<keyword evidence="1" id="KW-0732">Signal</keyword>
<dbReference type="EMBL" id="JAOWLA010000001">
    <property type="protein sequence ID" value="MCV2863463.1"/>
    <property type="molecule type" value="Genomic_DNA"/>
</dbReference>
<evidence type="ECO:0008006" key="4">
    <source>
        <dbReference type="Google" id="ProtNLM"/>
    </source>
</evidence>
<organism evidence="2 3">
    <name type="scientific">Albidovulum sediminicola</name>
    <dbReference type="NCBI Taxonomy" id="2984331"/>
    <lineage>
        <taxon>Bacteria</taxon>
        <taxon>Pseudomonadati</taxon>
        <taxon>Pseudomonadota</taxon>
        <taxon>Alphaproteobacteria</taxon>
        <taxon>Rhodobacterales</taxon>
        <taxon>Paracoccaceae</taxon>
        <taxon>Albidovulum</taxon>
    </lineage>
</organism>
<sequence length="130" mass="14715">MRLSATVLVLALTLAACSAQDNCLRSATRDIRALDALIAETEANIARGYAYESREVTRWAWVRYYDGPFDARHHRTLTRCWEPYTDIVRKPVAIDPEAEARKLAALKTRRAALASTAMTAVEDCRRLYPE</sequence>
<evidence type="ECO:0000256" key="1">
    <source>
        <dbReference type="SAM" id="SignalP"/>
    </source>
</evidence>
<evidence type="ECO:0000313" key="2">
    <source>
        <dbReference type="EMBL" id="MCV2863463.1"/>
    </source>
</evidence>
<name>A0ABT2YX85_9RHOB</name>